<keyword evidence="1" id="KW-0547">Nucleotide-binding</keyword>
<dbReference type="PANTHER" id="PTHR42749:SF1">
    <property type="entry name" value="CELL SHAPE-DETERMINING PROTEIN MREB"/>
    <property type="match status" value="1"/>
</dbReference>
<feature type="region of interest" description="Disordered" evidence="4">
    <location>
        <begin position="363"/>
        <end position="405"/>
    </location>
</feature>
<feature type="compositionally biased region" description="Pro residues" evidence="4">
    <location>
        <begin position="489"/>
        <end position="502"/>
    </location>
</feature>
<dbReference type="RefSeq" id="WP_083012132.1">
    <property type="nucleotide sequence ID" value="NZ_CP060015.1"/>
</dbReference>
<feature type="region of interest" description="Disordered" evidence="4">
    <location>
        <begin position="440"/>
        <end position="540"/>
    </location>
</feature>
<feature type="compositionally biased region" description="Basic and acidic residues" evidence="4">
    <location>
        <begin position="382"/>
        <end position="403"/>
    </location>
</feature>
<evidence type="ECO:0000256" key="5">
    <source>
        <dbReference type="SAM" id="Phobius"/>
    </source>
</evidence>
<feature type="compositionally biased region" description="Basic and acidic residues" evidence="4">
    <location>
        <begin position="525"/>
        <end position="540"/>
    </location>
</feature>
<keyword evidence="5" id="KW-1133">Transmembrane helix</keyword>
<dbReference type="Proteomes" id="UP000243140">
    <property type="component" value="Unassembled WGS sequence"/>
</dbReference>
<sequence length="540" mass="55922">MSESLGLSIGAANLVAAHIGGVPVTRSSVLTLFEHRPTEVGLPEENPSLAEAGLVLRGFVERVGDPAPLVAADGTKYLGEVLTVEAIEAMARTVGYGTPVTVAVPAYWSQAQSTALREEFFAQTDLTRSGVAPVLVSDATAALATLRAKPGFPADGVVALCDFGASGTSVTLTSAGSQQIGPSVRYADFSGDAIDQLILGHVRASDVANTTRIGAQNRLLGECRRAKEQLSTTTLTTLATGSGEDVRLSRSEFEQLVSAPLDRFLGALEEVLQRNGVRRSNLAAVAIVGGDANIPLITTRLSGRLQVPVHTIPQPATSAAIGAAMLGQQQASAGVPTTASPMVENPTELVGTARVIDGDGAVAWSQDADGGDEPVPYTGRDATGEYTREAKDFDYSDGGRADEGPLPWYKRTALVLSVAGACAAVLVAAVLALTLGHTKTNPINTTPPNQPAPPQTSEATTSPNNSPTETVIPAPPPPATQPPTTTTTNPPPTTTTSPPPPTTTTTTAEPTTTSQATTTEPPATTRERPLPPRFEPPFRR</sequence>
<dbReference type="Pfam" id="PF00012">
    <property type="entry name" value="HSP70"/>
    <property type="match status" value="1"/>
</dbReference>
<dbReference type="Gene3D" id="3.30.420.40">
    <property type="match status" value="2"/>
</dbReference>
<evidence type="ECO:0000256" key="3">
    <source>
        <dbReference type="ARBA" id="ARBA00023186"/>
    </source>
</evidence>
<dbReference type="EMBL" id="MVHV01000028">
    <property type="protein sequence ID" value="ORA78493.1"/>
    <property type="molecule type" value="Genomic_DNA"/>
</dbReference>
<gene>
    <name evidence="6" type="ORF">BST29_21305</name>
</gene>
<dbReference type="SUPFAM" id="SSF53067">
    <property type="entry name" value="Actin-like ATPase domain"/>
    <property type="match status" value="1"/>
</dbReference>
<keyword evidence="7" id="KW-1185">Reference proteome</keyword>
<organism evidence="6 7">
    <name type="scientific">Mycobacterium malmoense</name>
    <dbReference type="NCBI Taxonomy" id="1780"/>
    <lineage>
        <taxon>Bacteria</taxon>
        <taxon>Bacillati</taxon>
        <taxon>Actinomycetota</taxon>
        <taxon>Actinomycetes</taxon>
        <taxon>Mycobacteriales</taxon>
        <taxon>Mycobacteriaceae</taxon>
        <taxon>Mycobacterium</taxon>
    </lineage>
</organism>
<dbReference type="PANTHER" id="PTHR42749">
    <property type="entry name" value="CELL SHAPE-DETERMINING PROTEIN MREB"/>
    <property type="match status" value="1"/>
</dbReference>
<keyword evidence="5" id="KW-0472">Membrane</keyword>
<keyword evidence="3" id="KW-0143">Chaperone</keyword>
<proteinExistence type="predicted"/>
<evidence type="ECO:0000313" key="6">
    <source>
        <dbReference type="EMBL" id="ORA78493.1"/>
    </source>
</evidence>
<reference evidence="6 7" key="1">
    <citation type="submission" date="2017-02" db="EMBL/GenBank/DDBJ databases">
        <title>The new phylogeny of genus Mycobacterium.</title>
        <authorList>
            <person name="Tortoli E."/>
            <person name="Trovato A."/>
            <person name="Cirillo D.M."/>
        </authorList>
    </citation>
    <scope>NUCLEOTIDE SEQUENCE [LARGE SCALE GENOMIC DNA]</scope>
    <source>
        <strain evidence="6 7">IP1130001</strain>
    </source>
</reference>
<dbReference type="Gene3D" id="3.90.640.10">
    <property type="entry name" value="Actin, Chain A, domain 4"/>
    <property type="match status" value="1"/>
</dbReference>
<keyword evidence="5" id="KW-0812">Transmembrane</keyword>
<dbReference type="InterPro" id="IPR013126">
    <property type="entry name" value="Hsp_70_fam"/>
</dbReference>
<evidence type="ECO:0000256" key="2">
    <source>
        <dbReference type="ARBA" id="ARBA00022840"/>
    </source>
</evidence>
<protein>
    <submittedName>
        <fullName evidence="6">Molecular chaperone</fullName>
    </submittedName>
</protein>
<name>A0ABX3SMG7_MYCMA</name>
<evidence type="ECO:0000313" key="7">
    <source>
        <dbReference type="Proteomes" id="UP000243140"/>
    </source>
</evidence>
<feature type="transmembrane region" description="Helical" evidence="5">
    <location>
        <begin position="413"/>
        <end position="435"/>
    </location>
</feature>
<dbReference type="InterPro" id="IPR043129">
    <property type="entry name" value="ATPase_NBD"/>
</dbReference>
<keyword evidence="2" id="KW-0067">ATP-binding</keyword>
<feature type="compositionally biased region" description="Polar residues" evidence="4">
    <location>
        <begin position="457"/>
        <end position="466"/>
    </location>
</feature>
<evidence type="ECO:0000256" key="4">
    <source>
        <dbReference type="SAM" id="MobiDB-lite"/>
    </source>
</evidence>
<evidence type="ECO:0000256" key="1">
    <source>
        <dbReference type="ARBA" id="ARBA00022741"/>
    </source>
</evidence>
<feature type="compositionally biased region" description="Low complexity" evidence="4">
    <location>
        <begin position="503"/>
        <end position="524"/>
    </location>
</feature>
<comment type="caution">
    <text evidence="6">The sequence shown here is derived from an EMBL/GenBank/DDBJ whole genome shotgun (WGS) entry which is preliminary data.</text>
</comment>
<accession>A0ABX3SMG7</accession>